<dbReference type="WBParaSite" id="PgR058_g051_t01">
    <property type="protein sequence ID" value="PgR058_g051_t01"/>
    <property type="gene ID" value="PgR058_g051"/>
</dbReference>
<keyword evidence="1" id="KW-0175">Coiled coil</keyword>
<dbReference type="AlphaFoldDB" id="A0A915BT62"/>
<feature type="region of interest" description="Disordered" evidence="2">
    <location>
        <begin position="242"/>
        <end position="262"/>
    </location>
</feature>
<dbReference type="WBParaSite" id="PgR058_g051_t02">
    <property type="protein sequence ID" value="PgR058_g051_t02"/>
    <property type="gene ID" value="PgR058_g051"/>
</dbReference>
<keyword evidence="3" id="KW-1185">Reference proteome</keyword>
<feature type="coiled-coil region" evidence="1">
    <location>
        <begin position="320"/>
        <end position="347"/>
    </location>
</feature>
<protein>
    <submittedName>
        <fullName evidence="4 5">Uncharacterized protein</fullName>
    </submittedName>
</protein>
<evidence type="ECO:0000313" key="5">
    <source>
        <dbReference type="WBParaSite" id="PgR058_g051_t02"/>
    </source>
</evidence>
<accession>A0A915BT62</accession>
<reference evidence="4 5" key="1">
    <citation type="submission" date="2022-11" db="UniProtKB">
        <authorList>
            <consortium name="WormBaseParasite"/>
        </authorList>
    </citation>
    <scope>IDENTIFICATION</scope>
</reference>
<evidence type="ECO:0000256" key="2">
    <source>
        <dbReference type="SAM" id="MobiDB-lite"/>
    </source>
</evidence>
<name>A0A915BT62_PARUN</name>
<feature type="region of interest" description="Disordered" evidence="2">
    <location>
        <begin position="398"/>
        <end position="435"/>
    </location>
</feature>
<dbReference type="Proteomes" id="UP000887569">
    <property type="component" value="Unplaced"/>
</dbReference>
<organism evidence="3 4">
    <name type="scientific">Parascaris univalens</name>
    <name type="common">Nematode worm</name>
    <dbReference type="NCBI Taxonomy" id="6257"/>
    <lineage>
        <taxon>Eukaryota</taxon>
        <taxon>Metazoa</taxon>
        <taxon>Ecdysozoa</taxon>
        <taxon>Nematoda</taxon>
        <taxon>Chromadorea</taxon>
        <taxon>Rhabditida</taxon>
        <taxon>Spirurina</taxon>
        <taxon>Ascaridomorpha</taxon>
        <taxon>Ascaridoidea</taxon>
        <taxon>Ascarididae</taxon>
        <taxon>Parascaris</taxon>
    </lineage>
</organism>
<sequence length="453" mass="51985">MKKKKSHNLPKERKKKIIVTDIGGKKRCILTEFEHPTKDDNPLAKATPSLVEIAPQSILIKTHKKISTESPMKIDKEIEAIFEKRDQQADLIEPETARETEETTARLIELDNGREIQKKTTHPLELETARETEETTAWLIEPETARETEETTACLPDKEPYRKFKERLKGLRRTGSMHIDSPIQTAKSLSTTDATTARSGTFSEMRFTSSSAINRQRNIIVSTKNEKRRHRKKAIIAKRNVRTKAKSRIREKAEKHHRRHEYSTLKKRDDNVIELKTAYEGITSTDANVPVRGKPKIEAEVHKSARICEDEFGNPIKITLEELSKMEVIAEEELQKEEDKKAREETKKIVVTMETIQVEERKLPQQKKEPITEVSVKELKRVVKVELNEEEVVLQHTQGEENDMLTDRTISEKSEDDVTAALDDSPTDSTAANDSEIALKTIHSMDRKIYGKK</sequence>
<evidence type="ECO:0000313" key="4">
    <source>
        <dbReference type="WBParaSite" id="PgR058_g051_t01"/>
    </source>
</evidence>
<evidence type="ECO:0000313" key="3">
    <source>
        <dbReference type="Proteomes" id="UP000887569"/>
    </source>
</evidence>
<evidence type="ECO:0000256" key="1">
    <source>
        <dbReference type="SAM" id="Coils"/>
    </source>
</evidence>
<proteinExistence type="predicted"/>